<keyword evidence="3" id="KW-0325">Glycoprotein</keyword>
<proteinExistence type="predicted"/>
<evidence type="ECO:0000256" key="4">
    <source>
        <dbReference type="ARBA" id="ARBA00023316"/>
    </source>
</evidence>
<dbReference type="OrthoDB" id="412647at2759"/>
<dbReference type="GO" id="GO:0071555">
    <property type="term" value="P:cell wall organization"/>
    <property type="evidence" value="ECO:0007669"/>
    <property type="project" value="UniProtKB-KW"/>
</dbReference>
<reference evidence="7 8" key="1">
    <citation type="submission" date="2019-03" db="EMBL/GenBank/DDBJ databases">
        <authorList>
            <person name="Gaulin E."/>
            <person name="Dumas B."/>
        </authorList>
    </citation>
    <scope>NUCLEOTIDE SEQUENCE [LARGE SCALE GENOMIC DNA]</scope>
    <source>
        <strain evidence="7">CBS 568.67</strain>
    </source>
</reference>
<name>A0A485L5D2_9STRA</name>
<evidence type="ECO:0000256" key="5">
    <source>
        <dbReference type="SAM" id="Phobius"/>
    </source>
</evidence>
<dbReference type="GO" id="GO:0006078">
    <property type="term" value="P:(1-&gt;6)-beta-D-glucan biosynthetic process"/>
    <property type="evidence" value="ECO:0007669"/>
    <property type="project" value="TreeGrafter"/>
</dbReference>
<gene>
    <name evidence="7" type="primary">Aste57867_15843</name>
    <name evidence="6" type="ORF">As57867_015787</name>
    <name evidence="7" type="ORF">ASTE57867_15843</name>
</gene>
<dbReference type="EMBL" id="VJMH01005760">
    <property type="protein sequence ID" value="KAF0693156.1"/>
    <property type="molecule type" value="Genomic_DNA"/>
</dbReference>
<feature type="transmembrane region" description="Helical" evidence="5">
    <location>
        <begin position="699"/>
        <end position="719"/>
    </location>
</feature>
<evidence type="ECO:0000256" key="3">
    <source>
        <dbReference type="ARBA" id="ARBA00023180"/>
    </source>
</evidence>
<dbReference type="Proteomes" id="UP000332933">
    <property type="component" value="Unassembled WGS sequence"/>
</dbReference>
<comment type="subcellular location">
    <subcellularLocation>
        <location evidence="1">Membrane</location>
    </subcellularLocation>
</comment>
<dbReference type="SUPFAM" id="SSF49899">
    <property type="entry name" value="Concanavalin A-like lectins/glucanases"/>
    <property type="match status" value="1"/>
</dbReference>
<evidence type="ECO:0000256" key="1">
    <source>
        <dbReference type="ARBA" id="ARBA00004370"/>
    </source>
</evidence>
<keyword evidence="8" id="KW-1185">Reference proteome</keyword>
<dbReference type="GO" id="GO:0005789">
    <property type="term" value="C:endoplasmic reticulum membrane"/>
    <property type="evidence" value="ECO:0007669"/>
    <property type="project" value="TreeGrafter"/>
</dbReference>
<keyword evidence="2 5" id="KW-0472">Membrane</keyword>
<evidence type="ECO:0000313" key="6">
    <source>
        <dbReference type="EMBL" id="KAF0693156.1"/>
    </source>
</evidence>
<keyword evidence="5" id="KW-0812">Transmembrane</keyword>
<protein>
    <submittedName>
        <fullName evidence="7">Aste57867_15843 protein</fullName>
    </submittedName>
</protein>
<dbReference type="GO" id="GO:0015926">
    <property type="term" value="F:glucosidase activity"/>
    <property type="evidence" value="ECO:0007669"/>
    <property type="project" value="TreeGrafter"/>
</dbReference>
<dbReference type="GO" id="GO:0005886">
    <property type="term" value="C:plasma membrane"/>
    <property type="evidence" value="ECO:0007669"/>
    <property type="project" value="TreeGrafter"/>
</dbReference>
<dbReference type="PANTHER" id="PTHR31361">
    <property type="entry name" value="BETA-GLUCAN SYNTHESIS-ASSOCIATED PROTEIN KRE6-RELATED"/>
    <property type="match status" value="1"/>
</dbReference>
<dbReference type="Gene3D" id="2.60.120.200">
    <property type="match status" value="2"/>
</dbReference>
<dbReference type="InterPro" id="IPR013320">
    <property type="entry name" value="ConA-like_dom_sf"/>
</dbReference>
<sequence>MQVRERYASRRSPAPHGLVLYIAVLVHGAAAYDYDFEGYPARSGVGMWVDVDTPSTALTKVTSRGQTWDLVMSDEFNIDGRSFKAGHDHLWTALDIPDGVNAALEYYNSSNVYTQGGLLVNRVDEGPVNVTYFNQWLEQPGFQTTTLHYTAGMMQSWNKFCFQGGMIEVSAQLPGAINNVPDDLHKSATMNPNAQGIFWLNGQKLPLTPRDKVVDGAYYPTWPGIWLMGNLGRALFGASTTRMWPWTYNECDPDYEPNQVISACNSNPGFGLNPNQGRGAPEIDILEGGGAAISSSIQIAPGMPDEYRRQPINEKLGDGIYCVYGKACATPGANIPDAPTSAFAARGHKNWYQGLKYAANNRCPAVPADIQAYDPVAAVRTNPALLTKNVCEKLQMSAACDVNADMGLIDGKGAFHWGINYNGTCFPIANGYIGAYLCDPDNKSLKCAEPRKEGVADTNQMDKFNYQMDAISSNWAIGHEAYTTFYVYQVEWVMGDQGYVRWSLFNQVLFEIPSSALTNPPQAPPGKPRNPKKIMIEEPLYFIFNVALAKAWGAVPPNADIGNCRGNATHPTPGSEAYKKANNICDSFPMYMNIDFIRIYQDKSTMFIGCDPPTHPTKKWIDGHIKWYTDKDNPMIRVDGGATCNSDDDCVSSQLSVPSGRCFKHRCSCTTGYGGPRCTRYVGSKKLSIDGPNYFGPSFVYPASLAGVVVVAVALTTFLQMRRMPSASTLASKANSHRARHLEEKTSEDSVVVMGETGAPVRRFYAPANTID</sequence>
<reference evidence="6" key="2">
    <citation type="submission" date="2019-06" db="EMBL/GenBank/DDBJ databases">
        <title>Genomics analysis of Aphanomyces spp. identifies a new class of oomycete effector associated with host adaptation.</title>
        <authorList>
            <person name="Gaulin E."/>
        </authorList>
    </citation>
    <scope>NUCLEOTIDE SEQUENCE</scope>
    <source>
        <strain evidence="6">CBS 578.67</strain>
    </source>
</reference>
<dbReference type="InterPro" id="IPR005629">
    <property type="entry name" value="Skn1/Kre6/Sbg1"/>
</dbReference>
<keyword evidence="5" id="KW-1133">Transmembrane helix</keyword>
<dbReference type="EMBL" id="CAADRA010005781">
    <property type="protein sequence ID" value="VFT92630.1"/>
    <property type="molecule type" value="Genomic_DNA"/>
</dbReference>
<dbReference type="Pfam" id="PF03935">
    <property type="entry name" value="SKN1_KRE6_Sbg1"/>
    <property type="match status" value="3"/>
</dbReference>
<evidence type="ECO:0000313" key="7">
    <source>
        <dbReference type="EMBL" id="VFT92630.1"/>
    </source>
</evidence>
<keyword evidence="4" id="KW-0961">Cell wall biogenesis/degradation</keyword>
<accession>A0A485L5D2</accession>
<organism evidence="7 8">
    <name type="scientific">Aphanomyces stellatus</name>
    <dbReference type="NCBI Taxonomy" id="120398"/>
    <lineage>
        <taxon>Eukaryota</taxon>
        <taxon>Sar</taxon>
        <taxon>Stramenopiles</taxon>
        <taxon>Oomycota</taxon>
        <taxon>Saprolegniomycetes</taxon>
        <taxon>Saprolegniales</taxon>
        <taxon>Verrucalvaceae</taxon>
        <taxon>Aphanomyces</taxon>
    </lineage>
</organism>
<evidence type="ECO:0000313" key="8">
    <source>
        <dbReference type="Proteomes" id="UP000332933"/>
    </source>
</evidence>
<dbReference type="AlphaFoldDB" id="A0A485L5D2"/>
<dbReference type="PANTHER" id="PTHR31361:SF1">
    <property type="entry name" value="BETA-GLUCAN SYNTHESIS-ASSOCIATED PROTEIN KRE6-RELATED"/>
    <property type="match status" value="1"/>
</dbReference>
<evidence type="ECO:0000256" key="2">
    <source>
        <dbReference type="ARBA" id="ARBA00023136"/>
    </source>
</evidence>